<accession>A0A8D8VS44</accession>
<feature type="domain" description="Ig-like" evidence="2">
    <location>
        <begin position="177"/>
        <end position="293"/>
    </location>
</feature>
<feature type="chain" id="PRO_5034533527" description="Ig-like domain-containing protein" evidence="1">
    <location>
        <begin position="16"/>
        <end position="332"/>
    </location>
</feature>
<protein>
    <recommendedName>
        <fullName evidence="2">Ig-like domain-containing protein</fullName>
    </recommendedName>
</protein>
<dbReference type="InterPro" id="IPR036179">
    <property type="entry name" value="Ig-like_dom_sf"/>
</dbReference>
<evidence type="ECO:0000259" key="2">
    <source>
        <dbReference type="PROSITE" id="PS50835"/>
    </source>
</evidence>
<dbReference type="SMART" id="SM00408">
    <property type="entry name" value="IGc2"/>
    <property type="match status" value="1"/>
</dbReference>
<feature type="signal peptide" evidence="1">
    <location>
        <begin position="1"/>
        <end position="15"/>
    </location>
</feature>
<dbReference type="SMART" id="SM00406">
    <property type="entry name" value="IGv"/>
    <property type="match status" value="1"/>
</dbReference>
<feature type="domain" description="Ig-like" evidence="2">
    <location>
        <begin position="40"/>
        <end position="139"/>
    </location>
</feature>
<dbReference type="AlphaFoldDB" id="A0A8D8VS44"/>
<name>A0A8D8VS44_9HEMI</name>
<dbReference type="GO" id="GO:0032589">
    <property type="term" value="C:neuron projection membrane"/>
    <property type="evidence" value="ECO:0007669"/>
    <property type="project" value="TreeGrafter"/>
</dbReference>
<reference evidence="3" key="1">
    <citation type="submission" date="2021-05" db="EMBL/GenBank/DDBJ databases">
        <authorList>
            <person name="Alioto T."/>
            <person name="Alioto T."/>
            <person name="Gomez Garrido J."/>
        </authorList>
    </citation>
    <scope>NUCLEOTIDE SEQUENCE</scope>
</reference>
<dbReference type="SMART" id="SM00409">
    <property type="entry name" value="IG"/>
    <property type="match status" value="2"/>
</dbReference>
<dbReference type="Pfam" id="PF07686">
    <property type="entry name" value="V-set"/>
    <property type="match status" value="1"/>
</dbReference>
<dbReference type="GO" id="GO:0050808">
    <property type="term" value="P:synapse organization"/>
    <property type="evidence" value="ECO:0007669"/>
    <property type="project" value="TreeGrafter"/>
</dbReference>
<evidence type="ECO:0000313" key="3">
    <source>
        <dbReference type="EMBL" id="CAG6632523.1"/>
    </source>
</evidence>
<sequence>MKSSLVLLLTSTVFCFHQIPDDYTGVNNRPAWTRLTAPTPQFEATSSSILSHVGQNITLPCRVRNLAEQTVSWIRTSELSILTSNIFTFTSDERFSVQHPDGDSAAWGLRITGVRLEDAGEYECQVSTFPKLRHTVRLTVKGKVMFPKLGHTVRLTVKDISMNSDGFEENILRDSPPSGSDSTKDLLQVRPKHQVVPLGSVTSLSCSMSLLDEPLAFSEEKDLPVIRWRHNGTGVSLRNHSKLSPSSSYSIGSEVSAEQLLSRLIISNVSWEAGGVYECIFNDLSAESELFVTSESYQSLPVNLATRLHLHYTSLVYLIFLKPILNLLHSIT</sequence>
<dbReference type="Gene3D" id="2.60.40.10">
    <property type="entry name" value="Immunoglobulins"/>
    <property type="match status" value="2"/>
</dbReference>
<dbReference type="InterPro" id="IPR007110">
    <property type="entry name" value="Ig-like_dom"/>
</dbReference>
<dbReference type="PANTHER" id="PTHR23279:SF46">
    <property type="entry name" value="DEFECTIVE PROBOSCIS EXTENSION RESPONSE 10, ISOFORM A-RELATED"/>
    <property type="match status" value="1"/>
</dbReference>
<keyword evidence="1" id="KW-0732">Signal</keyword>
<dbReference type="InterPro" id="IPR003598">
    <property type="entry name" value="Ig_sub2"/>
</dbReference>
<proteinExistence type="predicted"/>
<dbReference type="PROSITE" id="PS50835">
    <property type="entry name" value="IG_LIKE"/>
    <property type="match status" value="2"/>
</dbReference>
<dbReference type="InterPro" id="IPR013106">
    <property type="entry name" value="Ig_V-set"/>
</dbReference>
<dbReference type="InterPro" id="IPR003599">
    <property type="entry name" value="Ig_sub"/>
</dbReference>
<dbReference type="PANTHER" id="PTHR23279">
    <property type="entry name" value="DEFECTIVE PROBOSCIS EXTENSION RESPONSE DPR -RELATED"/>
    <property type="match status" value="1"/>
</dbReference>
<dbReference type="InterPro" id="IPR037448">
    <property type="entry name" value="Zig-8"/>
</dbReference>
<dbReference type="EMBL" id="HBUF01080014">
    <property type="protein sequence ID" value="CAG6632523.1"/>
    <property type="molecule type" value="Transcribed_RNA"/>
</dbReference>
<dbReference type="SUPFAM" id="SSF48726">
    <property type="entry name" value="Immunoglobulin"/>
    <property type="match status" value="2"/>
</dbReference>
<dbReference type="InterPro" id="IPR013783">
    <property type="entry name" value="Ig-like_fold"/>
</dbReference>
<evidence type="ECO:0000256" key="1">
    <source>
        <dbReference type="SAM" id="SignalP"/>
    </source>
</evidence>
<organism evidence="3">
    <name type="scientific">Cacopsylla melanoneura</name>
    <dbReference type="NCBI Taxonomy" id="428564"/>
    <lineage>
        <taxon>Eukaryota</taxon>
        <taxon>Metazoa</taxon>
        <taxon>Ecdysozoa</taxon>
        <taxon>Arthropoda</taxon>
        <taxon>Hexapoda</taxon>
        <taxon>Insecta</taxon>
        <taxon>Pterygota</taxon>
        <taxon>Neoptera</taxon>
        <taxon>Paraneoptera</taxon>
        <taxon>Hemiptera</taxon>
        <taxon>Sternorrhyncha</taxon>
        <taxon>Psylloidea</taxon>
        <taxon>Psyllidae</taxon>
        <taxon>Psyllinae</taxon>
        <taxon>Cacopsylla</taxon>
    </lineage>
</organism>